<dbReference type="InterPro" id="IPR000023">
    <property type="entry name" value="Phosphofructokinase_dom"/>
</dbReference>
<dbReference type="Gene3D" id="3.40.50.460">
    <property type="entry name" value="Phosphofructokinase domain"/>
    <property type="match status" value="1"/>
</dbReference>
<comment type="subcellular location">
    <subcellularLocation>
        <location evidence="2">Cytoplasm</location>
    </subcellularLocation>
</comment>
<reference evidence="17 18" key="1">
    <citation type="submission" date="2015-11" db="EMBL/GenBank/DDBJ databases">
        <authorList>
            <person name="Lin W."/>
        </authorList>
    </citation>
    <scope>NUCLEOTIDE SEQUENCE [LARGE SCALE GENOMIC DNA]</scope>
    <source>
        <strain evidence="17 18">HCH-1</strain>
    </source>
</reference>
<dbReference type="GO" id="GO:0003872">
    <property type="term" value="F:6-phosphofructokinase activity"/>
    <property type="evidence" value="ECO:0007669"/>
    <property type="project" value="UniProtKB-EC"/>
</dbReference>
<dbReference type="Gene3D" id="3.40.50.450">
    <property type="match status" value="1"/>
</dbReference>
<keyword evidence="9" id="KW-0547">Nucleotide-binding</keyword>
<feature type="domain" description="Phosphofructokinase" evidence="16">
    <location>
        <begin position="3"/>
        <end position="284"/>
    </location>
</feature>
<dbReference type="Proteomes" id="UP000060487">
    <property type="component" value="Unassembled WGS sequence"/>
</dbReference>
<dbReference type="InterPro" id="IPR015912">
    <property type="entry name" value="Phosphofructokinase_CS"/>
</dbReference>
<comment type="pathway">
    <text evidence="3">Carbohydrate degradation; glycolysis; D-glyceraldehyde 3-phosphate and glycerone phosphate from D-glucose: step 3/4.</text>
</comment>
<dbReference type="PROSITE" id="PS00433">
    <property type="entry name" value="PHOSPHOFRUCTOKINASE"/>
    <property type="match status" value="1"/>
</dbReference>
<dbReference type="PANTHER" id="PTHR13697">
    <property type="entry name" value="PHOSPHOFRUCTOKINASE"/>
    <property type="match status" value="1"/>
</dbReference>
<keyword evidence="5" id="KW-0963">Cytoplasm</keyword>
<keyword evidence="8" id="KW-0479">Metal-binding</keyword>
<evidence type="ECO:0000256" key="1">
    <source>
        <dbReference type="ARBA" id="ARBA00001946"/>
    </source>
</evidence>
<evidence type="ECO:0000256" key="7">
    <source>
        <dbReference type="ARBA" id="ARBA00022679"/>
    </source>
</evidence>
<dbReference type="RefSeq" id="WP_085053361.1">
    <property type="nucleotide sequence ID" value="NZ_LNQR01000105.1"/>
</dbReference>
<evidence type="ECO:0000256" key="3">
    <source>
        <dbReference type="ARBA" id="ARBA00004679"/>
    </source>
</evidence>
<dbReference type="Pfam" id="PF00365">
    <property type="entry name" value="PFK"/>
    <property type="match status" value="1"/>
</dbReference>
<dbReference type="NCBIfam" id="NF002872">
    <property type="entry name" value="PRK03202.1"/>
    <property type="match status" value="1"/>
</dbReference>
<sequence length="330" mass="35341">MKKIAVFTSGGDAPGMNSAIRAVVRTGIHYGFEVIGIMRGYQGMMAGEYKKMELRIVSNLLKHGGTILKTSRSKEFMTDAGKQKAADFLHSQEIDGIVAIGGNGTLTGLLEFRKFYKGKIIALPGTIDNDLYGTDNTIGFHTAVQTALDVIDKIKDTAASHERVFIVEVMGAHSGFVAVHVGICGGAEEILIPEVNTSLLSTVTHLISGWRKGKTSSLIVVAEGCAEGGAYQVLEKTKQLDLSVEIGSDGLDCRAVVIGHIQRGGTPVYFDRLLASKLGLFAVEKLIEGADNVMVGEIDNKCVLTPIEDAVYKKKAVDPFLLKAAEILSI</sequence>
<keyword evidence="6" id="KW-0021">Allosteric enzyme</keyword>
<dbReference type="InterPro" id="IPR012003">
    <property type="entry name" value="ATP_PFK_prok-type"/>
</dbReference>
<dbReference type="EMBL" id="LNQR01000105">
    <property type="protein sequence ID" value="KWT79570.1"/>
    <property type="molecule type" value="Genomic_DNA"/>
</dbReference>
<dbReference type="InterPro" id="IPR022953">
    <property type="entry name" value="ATP_PFK"/>
</dbReference>
<keyword evidence="13" id="KW-0324">Glycolysis</keyword>
<evidence type="ECO:0000313" key="18">
    <source>
        <dbReference type="Proteomes" id="UP000060487"/>
    </source>
</evidence>
<evidence type="ECO:0000256" key="6">
    <source>
        <dbReference type="ARBA" id="ARBA00022533"/>
    </source>
</evidence>
<proteinExistence type="inferred from homology"/>
<gene>
    <name evidence="17" type="ORF">ASN18_2740</name>
</gene>
<accession>A0ABR5SC61</accession>
<dbReference type="PIRSF" id="PIRSF000532">
    <property type="entry name" value="ATP_PFK_prok"/>
    <property type="match status" value="1"/>
</dbReference>
<evidence type="ECO:0000256" key="14">
    <source>
        <dbReference type="ARBA" id="ARBA00038478"/>
    </source>
</evidence>
<evidence type="ECO:0000256" key="10">
    <source>
        <dbReference type="ARBA" id="ARBA00022777"/>
    </source>
</evidence>
<evidence type="ECO:0000256" key="12">
    <source>
        <dbReference type="ARBA" id="ARBA00022842"/>
    </source>
</evidence>
<name>A0ABR5SC61_9BACT</name>
<evidence type="ECO:0000256" key="11">
    <source>
        <dbReference type="ARBA" id="ARBA00022840"/>
    </source>
</evidence>
<evidence type="ECO:0000256" key="8">
    <source>
        <dbReference type="ARBA" id="ARBA00022723"/>
    </source>
</evidence>
<keyword evidence="18" id="KW-1185">Reference proteome</keyword>
<evidence type="ECO:0000256" key="9">
    <source>
        <dbReference type="ARBA" id="ARBA00022741"/>
    </source>
</evidence>
<evidence type="ECO:0000313" key="17">
    <source>
        <dbReference type="EMBL" id="KWT79570.1"/>
    </source>
</evidence>
<dbReference type="InterPro" id="IPR035966">
    <property type="entry name" value="PKF_sf"/>
</dbReference>
<comment type="catalytic activity">
    <reaction evidence="15">
        <text>beta-D-fructose 6-phosphate + ATP = beta-D-fructose 1,6-bisphosphate + ADP + H(+)</text>
        <dbReference type="Rhea" id="RHEA:16109"/>
        <dbReference type="ChEBI" id="CHEBI:15378"/>
        <dbReference type="ChEBI" id="CHEBI:30616"/>
        <dbReference type="ChEBI" id="CHEBI:32966"/>
        <dbReference type="ChEBI" id="CHEBI:57634"/>
        <dbReference type="ChEBI" id="CHEBI:456216"/>
        <dbReference type="EC" id="2.7.1.11"/>
    </reaction>
</comment>
<evidence type="ECO:0000256" key="13">
    <source>
        <dbReference type="ARBA" id="ARBA00023152"/>
    </source>
</evidence>
<keyword evidence="7 17" id="KW-0808">Transferase</keyword>
<dbReference type="EC" id="2.7.1.11" evidence="4"/>
<evidence type="ECO:0000256" key="15">
    <source>
        <dbReference type="ARBA" id="ARBA00048070"/>
    </source>
</evidence>
<dbReference type="SUPFAM" id="SSF53784">
    <property type="entry name" value="Phosphofructokinase"/>
    <property type="match status" value="1"/>
</dbReference>
<comment type="caution">
    <text evidence="17">The sequence shown here is derived from an EMBL/GenBank/DDBJ whole genome shotgun (WGS) entry which is preliminary data.</text>
</comment>
<comment type="similarity">
    <text evidence="14">Belongs to the phosphofructokinase type A (PFKA) family.</text>
</comment>
<dbReference type="PRINTS" id="PR00476">
    <property type="entry name" value="PHFRCTKINASE"/>
</dbReference>
<organism evidence="17 18">
    <name type="scientific">Candidatus Magnetominusculus xianensis</name>
    <dbReference type="NCBI Taxonomy" id="1748249"/>
    <lineage>
        <taxon>Bacteria</taxon>
        <taxon>Pseudomonadati</taxon>
        <taxon>Nitrospirota</taxon>
        <taxon>Nitrospiria</taxon>
        <taxon>Nitrospirales</taxon>
        <taxon>Nitrospiraceae</taxon>
        <taxon>Candidatus Magnetominusculus</taxon>
    </lineage>
</organism>
<protein>
    <recommendedName>
        <fullName evidence="4">6-phosphofructokinase</fullName>
        <ecNumber evidence="4">2.7.1.11</ecNumber>
    </recommendedName>
</protein>
<evidence type="ECO:0000256" key="2">
    <source>
        <dbReference type="ARBA" id="ARBA00004496"/>
    </source>
</evidence>
<dbReference type="PANTHER" id="PTHR13697:SF4">
    <property type="entry name" value="ATP-DEPENDENT 6-PHOSPHOFRUCTOKINASE"/>
    <property type="match status" value="1"/>
</dbReference>
<evidence type="ECO:0000259" key="16">
    <source>
        <dbReference type="Pfam" id="PF00365"/>
    </source>
</evidence>
<comment type="cofactor">
    <cofactor evidence="1">
        <name>Mg(2+)</name>
        <dbReference type="ChEBI" id="CHEBI:18420"/>
    </cofactor>
</comment>
<keyword evidence="11" id="KW-0067">ATP-binding</keyword>
<keyword evidence="12" id="KW-0460">Magnesium</keyword>
<evidence type="ECO:0000256" key="4">
    <source>
        <dbReference type="ARBA" id="ARBA00012055"/>
    </source>
</evidence>
<keyword evidence="10" id="KW-0418">Kinase</keyword>
<evidence type="ECO:0000256" key="5">
    <source>
        <dbReference type="ARBA" id="ARBA00022490"/>
    </source>
</evidence>